<dbReference type="EMBL" id="QGHC01000003">
    <property type="protein sequence ID" value="PWK92136.1"/>
    <property type="molecule type" value="Genomic_DNA"/>
</dbReference>
<evidence type="ECO:0000256" key="4">
    <source>
        <dbReference type="PROSITE-ProRule" id="PRU00433"/>
    </source>
</evidence>
<keyword evidence="5" id="KW-0732">Signal</keyword>
<dbReference type="Gene3D" id="1.10.760.10">
    <property type="entry name" value="Cytochrome c-like domain"/>
    <property type="match status" value="1"/>
</dbReference>
<dbReference type="GO" id="GO:0020037">
    <property type="term" value="F:heme binding"/>
    <property type="evidence" value="ECO:0007669"/>
    <property type="project" value="InterPro"/>
</dbReference>
<dbReference type="RefSeq" id="WP_109722704.1">
    <property type="nucleotide sequence ID" value="NZ_MSZV01000005.1"/>
</dbReference>
<evidence type="ECO:0000313" key="8">
    <source>
        <dbReference type="Proteomes" id="UP000245812"/>
    </source>
</evidence>
<reference evidence="7 8" key="1">
    <citation type="submission" date="2018-05" db="EMBL/GenBank/DDBJ databases">
        <title>Genomic Encyclopedia of Type Strains, Phase IV (KMG-IV): sequencing the most valuable type-strain genomes for metagenomic binning, comparative biology and taxonomic classification.</title>
        <authorList>
            <person name="Goeker M."/>
        </authorList>
    </citation>
    <scope>NUCLEOTIDE SEQUENCE [LARGE SCALE GENOMIC DNA]</scope>
    <source>
        <strain evidence="7 8">DSM 14263</strain>
    </source>
</reference>
<name>A0A316IHI9_9GAMM</name>
<dbReference type="AlphaFoldDB" id="A0A316IHI9"/>
<accession>A0A316IHI9</accession>
<feature type="domain" description="Cytochrome c" evidence="6">
    <location>
        <begin position="35"/>
        <end position="127"/>
    </location>
</feature>
<evidence type="ECO:0000256" key="5">
    <source>
        <dbReference type="SAM" id="SignalP"/>
    </source>
</evidence>
<evidence type="ECO:0000259" key="6">
    <source>
        <dbReference type="PROSITE" id="PS51007"/>
    </source>
</evidence>
<evidence type="ECO:0000256" key="2">
    <source>
        <dbReference type="ARBA" id="ARBA00022723"/>
    </source>
</evidence>
<evidence type="ECO:0000256" key="3">
    <source>
        <dbReference type="ARBA" id="ARBA00023004"/>
    </source>
</evidence>
<dbReference type="PROSITE" id="PS51007">
    <property type="entry name" value="CYTC"/>
    <property type="match status" value="1"/>
</dbReference>
<dbReference type="OrthoDB" id="5523448at2"/>
<gene>
    <name evidence="7" type="ORF">C7456_103255</name>
</gene>
<dbReference type="PANTHER" id="PTHR35008">
    <property type="entry name" value="BLL4482 PROTEIN-RELATED"/>
    <property type="match status" value="1"/>
</dbReference>
<organism evidence="7 8">
    <name type="scientific">Fulvimonas soli</name>
    <dbReference type="NCBI Taxonomy" id="155197"/>
    <lineage>
        <taxon>Bacteria</taxon>
        <taxon>Pseudomonadati</taxon>
        <taxon>Pseudomonadota</taxon>
        <taxon>Gammaproteobacteria</taxon>
        <taxon>Lysobacterales</taxon>
        <taxon>Rhodanobacteraceae</taxon>
        <taxon>Fulvimonas</taxon>
    </lineage>
</organism>
<feature type="chain" id="PRO_5016447212" evidence="5">
    <location>
        <begin position="24"/>
        <end position="148"/>
    </location>
</feature>
<keyword evidence="3 4" id="KW-0408">Iron</keyword>
<dbReference type="GO" id="GO:0009055">
    <property type="term" value="F:electron transfer activity"/>
    <property type="evidence" value="ECO:0007669"/>
    <property type="project" value="InterPro"/>
</dbReference>
<comment type="caution">
    <text evidence="7">The sequence shown here is derived from an EMBL/GenBank/DDBJ whole genome shotgun (WGS) entry which is preliminary data.</text>
</comment>
<evidence type="ECO:0000256" key="1">
    <source>
        <dbReference type="ARBA" id="ARBA00022617"/>
    </source>
</evidence>
<feature type="signal peptide" evidence="5">
    <location>
        <begin position="1"/>
        <end position="23"/>
    </location>
</feature>
<protein>
    <submittedName>
        <fullName evidence="7">Cbb3-type cytochrome c oxidase subunit III</fullName>
    </submittedName>
</protein>
<dbReference type="Proteomes" id="UP000245812">
    <property type="component" value="Unassembled WGS sequence"/>
</dbReference>
<dbReference type="InterPro" id="IPR009056">
    <property type="entry name" value="Cyt_c-like_dom"/>
</dbReference>
<dbReference type="InterPro" id="IPR036909">
    <property type="entry name" value="Cyt_c-like_dom_sf"/>
</dbReference>
<proteinExistence type="predicted"/>
<dbReference type="PANTHER" id="PTHR35008:SF9">
    <property type="entry name" value="CYTOCHROME C DOMAIN-CONTAINING PROTEIN"/>
    <property type="match status" value="1"/>
</dbReference>
<dbReference type="GO" id="GO:0046872">
    <property type="term" value="F:metal ion binding"/>
    <property type="evidence" value="ECO:0007669"/>
    <property type="project" value="UniProtKB-KW"/>
</dbReference>
<sequence>MTRRIACGLLALALLGAAGAARADHAGAHRRRGGVQAATGEAVYRQICQGCHMPDGRGAVGAGRYPAFAGDPTLVSASYVAATVLLGRRDMPSFAERAEADGEAFFGRTTLTDAQVAAVVNYVRTHFGNHYPDAIGEAEVRALRQGSP</sequence>
<dbReference type="Pfam" id="PF00034">
    <property type="entry name" value="Cytochrom_C"/>
    <property type="match status" value="1"/>
</dbReference>
<keyword evidence="2 4" id="KW-0479">Metal-binding</keyword>
<dbReference type="InterPro" id="IPR051459">
    <property type="entry name" value="Cytochrome_c-type_DH"/>
</dbReference>
<evidence type="ECO:0000313" key="7">
    <source>
        <dbReference type="EMBL" id="PWK92136.1"/>
    </source>
</evidence>
<dbReference type="SUPFAM" id="SSF46626">
    <property type="entry name" value="Cytochrome c"/>
    <property type="match status" value="1"/>
</dbReference>
<keyword evidence="1 4" id="KW-0349">Heme</keyword>
<keyword evidence="8" id="KW-1185">Reference proteome</keyword>